<dbReference type="AlphaFoldDB" id="A0A4S1CF01"/>
<sequence>MEEDIPHQIKRVVCVNMSIEWNDLIQISPDWHENTLKCHFNEDSNKLTIRAFTLKFSGTINDLTPLADSLSQIIHKYVFGKDYIDKTGDIKAFSAAQKVFGKINPVIDGKYGELLLFALVEGILRCPMIASKIPSSFRDQNKGGDGIFLGRYKLSNGKEIDATLIGESKIWEEFSSALKDSLESINRFNYCKSKSNFILQELIVAKKNLFDNIVEVESLYNCLTVGTPEYNKRTLVHPVLIMYDTSAINNIEKKASDNDDAESKITDYIKERHVKHVELINSKLKDYEDLEKVYLDFFIIPVKSVEQFKNAMYYCIHGVQWEK</sequence>
<dbReference type="Pfam" id="PF08878">
    <property type="entry name" value="HamA"/>
    <property type="match status" value="1"/>
</dbReference>
<protein>
    <submittedName>
        <fullName evidence="2">DUF1837 domain-containing protein</fullName>
    </submittedName>
</protein>
<dbReference type="InterPro" id="IPR014976">
    <property type="entry name" value="AbpA_HamA_C"/>
</dbReference>
<proteinExistence type="predicted"/>
<organism evidence="2 3">
    <name type="scientific">Geomonas terrae</name>
    <dbReference type="NCBI Taxonomy" id="2562681"/>
    <lineage>
        <taxon>Bacteria</taxon>
        <taxon>Pseudomonadati</taxon>
        <taxon>Thermodesulfobacteriota</taxon>
        <taxon>Desulfuromonadia</taxon>
        <taxon>Geobacterales</taxon>
        <taxon>Geobacteraceae</taxon>
        <taxon>Geomonas</taxon>
    </lineage>
</organism>
<accession>A0A4S1CF01</accession>
<keyword evidence="3" id="KW-1185">Reference proteome</keyword>
<dbReference type="RefSeq" id="WP_135871392.1">
    <property type="nucleotide sequence ID" value="NZ_SRSC01000003.1"/>
</dbReference>
<evidence type="ECO:0000259" key="1">
    <source>
        <dbReference type="Pfam" id="PF08878"/>
    </source>
</evidence>
<gene>
    <name evidence="2" type="ORF">E4633_15085</name>
</gene>
<reference evidence="2 3" key="1">
    <citation type="submission" date="2019-04" db="EMBL/GenBank/DDBJ databases">
        <title>Geobacter oryzae sp. nov., ferric-reducing bacteria isolated from paddy soil.</title>
        <authorList>
            <person name="Xu Z."/>
            <person name="Masuda Y."/>
            <person name="Itoh H."/>
            <person name="Senoo K."/>
        </authorList>
    </citation>
    <scope>NUCLEOTIDE SEQUENCE [LARGE SCALE GENOMIC DNA]</scope>
    <source>
        <strain evidence="2 3">Red111</strain>
    </source>
</reference>
<evidence type="ECO:0000313" key="3">
    <source>
        <dbReference type="Proteomes" id="UP000306416"/>
    </source>
</evidence>
<comment type="caution">
    <text evidence="2">The sequence shown here is derived from an EMBL/GenBank/DDBJ whole genome shotgun (WGS) entry which is preliminary data.</text>
</comment>
<dbReference type="EMBL" id="SRSC01000003">
    <property type="protein sequence ID" value="TGU71630.1"/>
    <property type="molecule type" value="Genomic_DNA"/>
</dbReference>
<evidence type="ECO:0000313" key="2">
    <source>
        <dbReference type="EMBL" id="TGU71630.1"/>
    </source>
</evidence>
<feature type="domain" description="Anti-bacteriophage protein A/HamA C-terminal" evidence="1">
    <location>
        <begin position="34"/>
        <end position="313"/>
    </location>
</feature>
<dbReference type="Proteomes" id="UP000306416">
    <property type="component" value="Unassembled WGS sequence"/>
</dbReference>
<name>A0A4S1CF01_9BACT</name>